<accession>A0ABY7D8S5</accession>
<evidence type="ECO:0000256" key="6">
    <source>
        <dbReference type="ARBA" id="ARBA00022824"/>
    </source>
</evidence>
<keyword evidence="7" id="KW-0072">Autophagy</keyword>
<evidence type="ECO:0000256" key="9">
    <source>
        <dbReference type="ARBA" id="ARBA00023136"/>
    </source>
</evidence>
<dbReference type="Proteomes" id="UP001164743">
    <property type="component" value="Chromosome 17A"/>
</dbReference>
<evidence type="ECO:0000256" key="2">
    <source>
        <dbReference type="ARBA" id="ARBA00004623"/>
    </source>
</evidence>
<comment type="subcellular location">
    <subcellularLocation>
        <location evidence="1">Endoplasmic reticulum membrane</location>
        <topology evidence="1">Peripheral membrane protein</topology>
    </subcellularLocation>
    <subcellularLocation>
        <location evidence="2">Preautophagosomal structure membrane</location>
        <topology evidence="2">Peripheral membrane protein</topology>
    </subcellularLocation>
</comment>
<gene>
    <name evidence="13" type="ORF">PtA15_17A154</name>
</gene>
<sequence>MALKEGKTIELMNFFHFKGSDMVLRHVTLTGISRASKIGELLPEIWTLDVKANQLADVISGIAPVRLVVNLGVGIADLVLLPMEEMKKKDGRESRDPERHELKAEAILGASTVNHPLRGETIDHHLPPNPAAPSSNPSLHHHLEQAMQMYEKYKLDVQLFAPESPAASLAIAPQLSHTFLVSSHPHLQLSLTDSNFFFPPTHPSWKKVALAPIFSAAMPAAPVSLCSRRKKLTRH</sequence>
<evidence type="ECO:0000256" key="5">
    <source>
        <dbReference type="ARBA" id="ARBA00022448"/>
    </source>
</evidence>
<keyword evidence="9" id="KW-0472">Membrane</keyword>
<dbReference type="RefSeq" id="XP_053028227.1">
    <property type="nucleotide sequence ID" value="XM_053164240.1"/>
</dbReference>
<evidence type="ECO:0000256" key="8">
    <source>
        <dbReference type="ARBA" id="ARBA00023055"/>
    </source>
</evidence>
<keyword evidence="5" id="KW-0813">Transport</keyword>
<keyword evidence="6" id="KW-0256">Endoplasmic reticulum</keyword>
<reference evidence="13" key="1">
    <citation type="submission" date="2022-10" db="EMBL/GenBank/DDBJ databases">
        <title>Puccinia triticina Genome sequencing and assembly.</title>
        <authorList>
            <person name="Li C."/>
        </authorList>
    </citation>
    <scope>NUCLEOTIDE SEQUENCE</scope>
    <source>
        <strain evidence="13">Pt15</strain>
    </source>
</reference>
<protein>
    <recommendedName>
        <fullName evidence="4">Autophagy-related protein 2</fullName>
    </recommendedName>
</protein>
<comment type="similarity">
    <text evidence="3">Belongs to the ATG2 family.</text>
</comment>
<evidence type="ECO:0000256" key="7">
    <source>
        <dbReference type="ARBA" id="ARBA00023006"/>
    </source>
</evidence>
<evidence type="ECO:0000256" key="1">
    <source>
        <dbReference type="ARBA" id="ARBA00004406"/>
    </source>
</evidence>
<dbReference type="EMBL" id="CP110437">
    <property type="protein sequence ID" value="WAQ92672.1"/>
    <property type="molecule type" value="Genomic_DNA"/>
</dbReference>
<evidence type="ECO:0000256" key="10">
    <source>
        <dbReference type="ARBA" id="ARBA00024479"/>
    </source>
</evidence>
<keyword evidence="14" id="KW-1185">Reference proteome</keyword>
<comment type="catalytic activity">
    <reaction evidence="11">
        <text>a 1,2-diacyl-sn-glycero-3-phosphoethanolamine(in) = a 1,2-diacyl-sn-glycero-3-phosphoethanolamine(out)</text>
        <dbReference type="Rhea" id="RHEA:38895"/>
        <dbReference type="ChEBI" id="CHEBI:64612"/>
    </reaction>
</comment>
<evidence type="ECO:0000256" key="3">
    <source>
        <dbReference type="ARBA" id="ARBA00009714"/>
    </source>
</evidence>
<dbReference type="PANTHER" id="PTHR13190:SF1">
    <property type="entry name" value="AUTOPHAGY-RELATED 2, ISOFORM A"/>
    <property type="match status" value="1"/>
</dbReference>
<evidence type="ECO:0000313" key="14">
    <source>
        <dbReference type="Proteomes" id="UP001164743"/>
    </source>
</evidence>
<dbReference type="Pfam" id="PF13329">
    <property type="entry name" value="ATG2_CAD"/>
    <property type="match status" value="1"/>
</dbReference>
<evidence type="ECO:0000256" key="4">
    <source>
        <dbReference type="ARBA" id="ARBA00018070"/>
    </source>
</evidence>
<name>A0ABY7D8S5_9BASI</name>
<organism evidence="13 14">
    <name type="scientific">Puccinia triticina</name>
    <dbReference type="NCBI Taxonomy" id="208348"/>
    <lineage>
        <taxon>Eukaryota</taxon>
        <taxon>Fungi</taxon>
        <taxon>Dikarya</taxon>
        <taxon>Basidiomycota</taxon>
        <taxon>Pucciniomycotina</taxon>
        <taxon>Pucciniomycetes</taxon>
        <taxon>Pucciniales</taxon>
        <taxon>Pucciniaceae</taxon>
        <taxon>Puccinia</taxon>
    </lineage>
</organism>
<dbReference type="InterPro" id="IPR026849">
    <property type="entry name" value="ATG2"/>
</dbReference>
<evidence type="ECO:0000256" key="11">
    <source>
        <dbReference type="ARBA" id="ARBA00024615"/>
    </source>
</evidence>
<comment type="catalytic activity">
    <reaction evidence="12">
        <text>a 1,2-diacyl-sn-glycero-3-phosphocholine(in) = a 1,2-diacyl-sn-glycero-3-phosphocholine(out)</text>
        <dbReference type="Rhea" id="RHEA:38571"/>
        <dbReference type="ChEBI" id="CHEBI:57643"/>
    </reaction>
</comment>
<keyword evidence="8" id="KW-0445">Lipid transport</keyword>
<dbReference type="PANTHER" id="PTHR13190">
    <property type="entry name" value="AUTOPHAGY-RELATED 2, ISOFORM A"/>
    <property type="match status" value="1"/>
</dbReference>
<evidence type="ECO:0000256" key="12">
    <source>
        <dbReference type="ARBA" id="ARBA00024631"/>
    </source>
</evidence>
<dbReference type="GeneID" id="77805135"/>
<comment type="catalytic activity">
    <reaction evidence="10">
        <text>a 1,2-diacyl-sn-glycero-3-phospho-L-serine(in) = a 1,2-diacyl-sn-glycero-3-phospho-L-serine(out)</text>
        <dbReference type="Rhea" id="RHEA:38663"/>
        <dbReference type="ChEBI" id="CHEBI:57262"/>
    </reaction>
</comment>
<proteinExistence type="inferred from homology"/>
<evidence type="ECO:0000313" key="13">
    <source>
        <dbReference type="EMBL" id="WAQ92672.1"/>
    </source>
</evidence>